<keyword evidence="3" id="KW-1185">Reference proteome</keyword>
<sequence>MHTAPEPEPDESLTTSRRWRLPRRGDYVRDATLWWDDWVPVAATGWGAVVLIAPLLAAEVLIRAVGSALSTSRPASGPHGSDDLA</sequence>
<evidence type="ECO:0000313" key="2">
    <source>
        <dbReference type="EMBL" id="AWH92502.1"/>
    </source>
</evidence>
<dbReference type="Proteomes" id="UP000244928">
    <property type="component" value="Chromosome"/>
</dbReference>
<keyword evidence="1" id="KW-1133">Transmembrane helix</keyword>
<protein>
    <submittedName>
        <fullName evidence="2">Uncharacterized protein</fullName>
    </submittedName>
</protein>
<dbReference type="RefSeq" id="WP_108847735.1">
    <property type="nucleotide sequence ID" value="NZ_CP015449.1"/>
</dbReference>
<keyword evidence="1" id="KW-0472">Membrane</keyword>
<keyword evidence="1" id="KW-0812">Transmembrane</keyword>
<dbReference type="KEGG" id="dlu:A6035_10375"/>
<organism evidence="2 3">
    <name type="scientific">Dietzia lutea</name>
    <dbReference type="NCBI Taxonomy" id="546160"/>
    <lineage>
        <taxon>Bacteria</taxon>
        <taxon>Bacillati</taxon>
        <taxon>Actinomycetota</taxon>
        <taxon>Actinomycetes</taxon>
        <taxon>Mycobacteriales</taxon>
        <taxon>Dietziaceae</taxon>
        <taxon>Dietzia</taxon>
    </lineage>
</organism>
<reference evidence="2 3" key="1">
    <citation type="submission" date="2016-04" db="EMBL/GenBank/DDBJ databases">
        <title>Complete genome sequence of Dietzia lutea YIM 80766T, a strain isolated from desert soil in Egypt.</title>
        <authorList>
            <person name="Zhao J."/>
            <person name="Hu B."/>
            <person name="Geng S."/>
            <person name="Nie Y."/>
            <person name="Tang Y."/>
        </authorList>
    </citation>
    <scope>NUCLEOTIDE SEQUENCE [LARGE SCALE GENOMIC DNA]</scope>
    <source>
        <strain evidence="2 3">YIM 80766</strain>
    </source>
</reference>
<evidence type="ECO:0000256" key="1">
    <source>
        <dbReference type="SAM" id="Phobius"/>
    </source>
</evidence>
<feature type="transmembrane region" description="Helical" evidence="1">
    <location>
        <begin position="38"/>
        <end position="62"/>
    </location>
</feature>
<dbReference type="OrthoDB" id="4774595at2"/>
<dbReference type="AlphaFoldDB" id="A0A2S1R898"/>
<gene>
    <name evidence="2" type="ORF">A6035_10375</name>
</gene>
<name>A0A2S1R898_9ACTN</name>
<accession>A0A2S1R898</accession>
<proteinExistence type="predicted"/>
<evidence type="ECO:0000313" key="3">
    <source>
        <dbReference type="Proteomes" id="UP000244928"/>
    </source>
</evidence>
<dbReference type="EMBL" id="CP015449">
    <property type="protein sequence ID" value="AWH92502.1"/>
    <property type="molecule type" value="Genomic_DNA"/>
</dbReference>